<evidence type="ECO:0000256" key="13">
    <source>
        <dbReference type="SAM" id="Phobius"/>
    </source>
</evidence>
<sequence>MKPALTAVLDITLWPVVQLTISALILRVPLQRFEHDNVLTEISQPRRAARFYRHLRVPQWKRHLPDGASWLGGARKSLRSFDVRDSQRFLAETRRAELAHWLQLCCAPVFFLWNPRWASVVIGVYAVAANLPCILAQRYNRAILLQRKPAPTRR</sequence>
<dbReference type="EMBL" id="JBHSWI010000001">
    <property type="protein sequence ID" value="MFC6644617.1"/>
    <property type="molecule type" value="Genomic_DNA"/>
</dbReference>
<proteinExistence type="inferred from homology"/>
<keyword evidence="5" id="KW-0732">Signal</keyword>
<evidence type="ECO:0000256" key="3">
    <source>
        <dbReference type="ARBA" id="ARBA00022679"/>
    </source>
</evidence>
<evidence type="ECO:0000256" key="8">
    <source>
        <dbReference type="ARBA" id="ARBA00023315"/>
    </source>
</evidence>
<accession>A0ABW1Z7Y9</accession>
<dbReference type="InterPro" id="IPR044021">
    <property type="entry name" value="CrtO"/>
</dbReference>
<comment type="function">
    <text evidence="12">Catalyzes the acylation of glycosyl-4,4'-diaponeurosporenoate, i.e. the esterification of glucose at the C6'' position with the carboxyl group of the C(15) fatty acid 12-methyltetradecanoic acid, to yield staphyloxanthin. This is the last step in the biosynthesis of this orange pigment, present in most staphylococci strains.</text>
</comment>
<keyword evidence="2" id="KW-1003">Cell membrane</keyword>
<keyword evidence="8" id="KW-0012">Acyltransferase</keyword>
<dbReference type="RefSeq" id="WP_390233845.1">
    <property type="nucleotide sequence ID" value="NZ_JAGSYD010000005.1"/>
</dbReference>
<evidence type="ECO:0000256" key="10">
    <source>
        <dbReference type="ARBA" id="ARBA00023603"/>
    </source>
</evidence>
<evidence type="ECO:0000256" key="11">
    <source>
        <dbReference type="ARBA" id="ARBA00023667"/>
    </source>
</evidence>
<comment type="similarity">
    <text evidence="10">Belongs to the acyltransferase CrtO family.</text>
</comment>
<dbReference type="Pfam" id="PF18927">
    <property type="entry name" value="CrtO"/>
    <property type="match status" value="1"/>
</dbReference>
<comment type="caution">
    <text evidence="14">The sequence shown here is derived from an EMBL/GenBank/DDBJ whole genome shotgun (WGS) entry which is preliminary data.</text>
</comment>
<reference evidence="15" key="1">
    <citation type="journal article" date="2019" name="Int. J. Syst. Evol. Microbiol.">
        <title>The Global Catalogue of Microorganisms (GCM) 10K type strain sequencing project: providing services to taxonomists for standard genome sequencing and annotation.</title>
        <authorList>
            <consortium name="The Broad Institute Genomics Platform"/>
            <consortium name="The Broad Institute Genome Sequencing Center for Infectious Disease"/>
            <person name="Wu L."/>
            <person name="Ma J."/>
        </authorList>
    </citation>
    <scope>NUCLEOTIDE SEQUENCE [LARGE SCALE GENOMIC DNA]</scope>
    <source>
        <strain evidence="15">CGMCC 1.16026</strain>
    </source>
</reference>
<gene>
    <name evidence="14" type="ORF">ACFQBQ_03225</name>
</gene>
<keyword evidence="3" id="KW-0808">Transferase</keyword>
<keyword evidence="15" id="KW-1185">Reference proteome</keyword>
<keyword evidence="4 13" id="KW-0812">Transmembrane</keyword>
<evidence type="ECO:0000256" key="12">
    <source>
        <dbReference type="ARBA" id="ARBA00025324"/>
    </source>
</evidence>
<comment type="pathway">
    <text evidence="9">Carotenoid biosynthesis; staphyloxanthin biosynthesis; staphyloxanthin from farnesyl diphosphate: step 5/5.</text>
</comment>
<evidence type="ECO:0000256" key="1">
    <source>
        <dbReference type="ARBA" id="ARBA00004162"/>
    </source>
</evidence>
<evidence type="ECO:0000256" key="2">
    <source>
        <dbReference type="ARBA" id="ARBA00022475"/>
    </source>
</evidence>
<organism evidence="14 15">
    <name type="scientific">Granulicella cerasi</name>
    <dbReference type="NCBI Taxonomy" id="741063"/>
    <lineage>
        <taxon>Bacteria</taxon>
        <taxon>Pseudomonadati</taxon>
        <taxon>Acidobacteriota</taxon>
        <taxon>Terriglobia</taxon>
        <taxon>Terriglobales</taxon>
        <taxon>Acidobacteriaceae</taxon>
        <taxon>Granulicella</taxon>
    </lineage>
</organism>
<evidence type="ECO:0000256" key="9">
    <source>
        <dbReference type="ARBA" id="ARBA00023588"/>
    </source>
</evidence>
<evidence type="ECO:0000313" key="14">
    <source>
        <dbReference type="EMBL" id="MFC6644617.1"/>
    </source>
</evidence>
<comment type="subcellular location">
    <subcellularLocation>
        <location evidence="1">Cell membrane</location>
        <topology evidence="1">Single-pass membrane protein</topology>
    </subcellularLocation>
</comment>
<dbReference type="Proteomes" id="UP001596391">
    <property type="component" value="Unassembled WGS sequence"/>
</dbReference>
<evidence type="ECO:0000256" key="5">
    <source>
        <dbReference type="ARBA" id="ARBA00022729"/>
    </source>
</evidence>
<evidence type="ECO:0000256" key="7">
    <source>
        <dbReference type="ARBA" id="ARBA00023136"/>
    </source>
</evidence>
<keyword evidence="7 13" id="KW-0472">Membrane</keyword>
<feature type="transmembrane region" description="Helical" evidence="13">
    <location>
        <begin position="120"/>
        <end position="139"/>
    </location>
</feature>
<evidence type="ECO:0000256" key="6">
    <source>
        <dbReference type="ARBA" id="ARBA00022989"/>
    </source>
</evidence>
<evidence type="ECO:0000313" key="15">
    <source>
        <dbReference type="Proteomes" id="UP001596391"/>
    </source>
</evidence>
<name>A0ABW1Z7Y9_9BACT</name>
<evidence type="ECO:0000256" key="4">
    <source>
        <dbReference type="ARBA" id="ARBA00022692"/>
    </source>
</evidence>
<keyword evidence="6 13" id="KW-1133">Transmembrane helix</keyword>
<protein>
    <recommendedName>
        <fullName evidence="11">Glycosyl-4,4'-diaponeurosporenoate acyltransferase</fullName>
    </recommendedName>
</protein>